<evidence type="ECO:0000313" key="6">
    <source>
        <dbReference type="EMBL" id="OGG04223.1"/>
    </source>
</evidence>
<protein>
    <recommendedName>
        <fullName evidence="5">S1 motif domain-containing protein</fullName>
    </recommendedName>
</protein>
<dbReference type="SUPFAM" id="SSF50249">
    <property type="entry name" value="Nucleic acid-binding proteins"/>
    <property type="match status" value="4"/>
</dbReference>
<dbReference type="AlphaFoldDB" id="A0A1F5YVW8"/>
<comment type="similarity">
    <text evidence="1">Belongs to the bacterial ribosomal protein bS1 family.</text>
</comment>
<dbReference type="InterPro" id="IPR035104">
    <property type="entry name" value="Ribosomal_protein_S1-like"/>
</dbReference>
<evidence type="ECO:0000256" key="1">
    <source>
        <dbReference type="ARBA" id="ARBA00006767"/>
    </source>
</evidence>
<dbReference type="EMBL" id="MFJD01000004">
    <property type="protein sequence ID" value="OGG04223.1"/>
    <property type="molecule type" value="Genomic_DNA"/>
</dbReference>
<evidence type="ECO:0000256" key="4">
    <source>
        <dbReference type="SAM" id="MobiDB-lite"/>
    </source>
</evidence>
<dbReference type="Gene3D" id="2.40.50.140">
    <property type="entry name" value="Nucleic acid-binding proteins"/>
    <property type="match status" value="4"/>
</dbReference>
<dbReference type="InterPro" id="IPR012340">
    <property type="entry name" value="NA-bd_OB-fold"/>
</dbReference>
<name>A0A1F5YVW8_9BACT</name>
<dbReference type="PRINTS" id="PR00681">
    <property type="entry name" value="RIBOSOMALS1"/>
</dbReference>
<keyword evidence="3" id="KW-0687">Ribonucleoprotein</keyword>
<dbReference type="Pfam" id="PF00575">
    <property type="entry name" value="S1"/>
    <property type="match status" value="4"/>
</dbReference>
<feature type="compositionally biased region" description="Basic and acidic residues" evidence="4">
    <location>
        <begin position="1"/>
        <end position="11"/>
    </location>
</feature>
<organism evidence="6 7">
    <name type="scientific">Candidatus Gottesmanbacteria bacterium RBG_16_52_11</name>
    <dbReference type="NCBI Taxonomy" id="1798374"/>
    <lineage>
        <taxon>Bacteria</taxon>
        <taxon>Candidatus Gottesmaniibacteriota</taxon>
    </lineage>
</organism>
<feature type="domain" description="S1 motif" evidence="5">
    <location>
        <begin position="69"/>
        <end position="136"/>
    </location>
</feature>
<proteinExistence type="inferred from homology"/>
<keyword evidence="2" id="KW-0689">Ribosomal protein</keyword>
<feature type="domain" description="S1 motif" evidence="5">
    <location>
        <begin position="334"/>
        <end position="397"/>
    </location>
</feature>
<feature type="domain" description="S1 motif" evidence="5">
    <location>
        <begin position="154"/>
        <end position="220"/>
    </location>
</feature>
<dbReference type="PANTHER" id="PTHR10724">
    <property type="entry name" value="30S RIBOSOMAL PROTEIN S1"/>
    <property type="match status" value="1"/>
</dbReference>
<evidence type="ECO:0000313" key="7">
    <source>
        <dbReference type="Proteomes" id="UP000178448"/>
    </source>
</evidence>
<dbReference type="InterPro" id="IPR003029">
    <property type="entry name" value="S1_domain"/>
</dbReference>
<evidence type="ECO:0000256" key="3">
    <source>
        <dbReference type="ARBA" id="ARBA00023274"/>
    </source>
</evidence>
<evidence type="ECO:0000256" key="2">
    <source>
        <dbReference type="ARBA" id="ARBA00022980"/>
    </source>
</evidence>
<gene>
    <name evidence="6" type="ORF">A2Z33_03675</name>
</gene>
<dbReference type="GO" id="GO:0006412">
    <property type="term" value="P:translation"/>
    <property type="evidence" value="ECO:0007669"/>
    <property type="project" value="TreeGrafter"/>
</dbReference>
<dbReference type="PANTHER" id="PTHR10724:SF7">
    <property type="entry name" value="SMALL RIBOSOMAL SUBUNIT PROTEIN BS1C"/>
    <property type="match status" value="1"/>
</dbReference>
<dbReference type="CDD" id="cd04465">
    <property type="entry name" value="S1_RPS1_repeat_ec2_hs2"/>
    <property type="match status" value="1"/>
</dbReference>
<comment type="caution">
    <text evidence="6">The sequence shown here is derived from an EMBL/GenBank/DDBJ whole genome shotgun (WGS) entry which is preliminary data.</text>
</comment>
<dbReference type="GO" id="GO:0003729">
    <property type="term" value="F:mRNA binding"/>
    <property type="evidence" value="ECO:0007669"/>
    <property type="project" value="TreeGrafter"/>
</dbReference>
<evidence type="ECO:0000259" key="5">
    <source>
        <dbReference type="PROSITE" id="PS50126"/>
    </source>
</evidence>
<accession>A0A1F5YVW8</accession>
<feature type="region of interest" description="Disordered" evidence="4">
    <location>
        <begin position="1"/>
        <end position="45"/>
    </location>
</feature>
<feature type="domain" description="S1 motif" evidence="5">
    <location>
        <begin position="241"/>
        <end position="317"/>
    </location>
</feature>
<reference evidence="6 7" key="1">
    <citation type="journal article" date="2016" name="Nat. Commun.">
        <title>Thousands of microbial genomes shed light on interconnected biogeochemical processes in an aquifer system.</title>
        <authorList>
            <person name="Anantharaman K."/>
            <person name="Brown C.T."/>
            <person name="Hug L.A."/>
            <person name="Sharon I."/>
            <person name="Castelle C.J."/>
            <person name="Probst A.J."/>
            <person name="Thomas B.C."/>
            <person name="Singh A."/>
            <person name="Wilkins M.J."/>
            <person name="Karaoz U."/>
            <person name="Brodie E.L."/>
            <person name="Williams K.H."/>
            <person name="Hubbard S.S."/>
            <person name="Banfield J.F."/>
        </authorList>
    </citation>
    <scope>NUCLEOTIDE SEQUENCE [LARGE SCALE GENOMIC DNA]</scope>
</reference>
<dbReference type="STRING" id="1798374.A2Z33_03675"/>
<dbReference type="PROSITE" id="PS50126">
    <property type="entry name" value="S1"/>
    <property type="match status" value="4"/>
</dbReference>
<dbReference type="InterPro" id="IPR050437">
    <property type="entry name" value="Ribos_protein_bS1-like"/>
</dbReference>
<dbReference type="GO" id="GO:0003735">
    <property type="term" value="F:structural constituent of ribosome"/>
    <property type="evidence" value="ECO:0007669"/>
    <property type="project" value="TreeGrafter"/>
</dbReference>
<feature type="compositionally biased region" description="Basic and acidic residues" evidence="4">
    <location>
        <begin position="19"/>
        <end position="37"/>
    </location>
</feature>
<sequence length="406" mass="44465">MSKLKTKDGKEKLKKTSQRKTEDKATETESATRKDTAAKTGKKTSATVAQTMEELLAQTGYVLKGVKKGDVVEGIITNVNPREITVDTGGKSDGVVIDRELESYRDALLALKPGTKVVAQVIVAENDRGQSVLSLRRHIFEKRWSDLAKSKEEGATLEVTIKEVVRGGMLVDSGGLRGYVPQSQIDSSLGRQLDKSVGKRIQVKVIEVDRDTNRLIFSQRAVSEEETLSKQKQILTALTIGDSVQTTITGVVPFGAFAKFSVSKDGKDHDVEGLIHISEIAWEKVEDPNQYLKTGDSIKVKIIGVDTKTGKLTLSLKQLLPDPWENVTDMFEKDSQVKGTVTRATPYGVFVNLSPGIEGLIHISKISPGEEPAAGDEITCTIEDIQPEKRKISLSMTLTEKPIGYR</sequence>
<dbReference type="Proteomes" id="UP000178448">
    <property type="component" value="Unassembled WGS sequence"/>
</dbReference>
<dbReference type="SMART" id="SM00316">
    <property type="entry name" value="S1"/>
    <property type="match status" value="4"/>
</dbReference>